<dbReference type="RefSeq" id="WP_203956608.1">
    <property type="nucleotide sequence ID" value="NZ_BOOO01000036.1"/>
</dbReference>
<protein>
    <submittedName>
        <fullName evidence="1">Uncharacterized protein</fullName>
    </submittedName>
</protein>
<keyword evidence="2" id="KW-1185">Reference proteome</keyword>
<sequence length="99" mass="11398">MVDELRPNQVPAEAQTDLQDLLHHLVRLAGSRSVHAILLRQIVRNEDYEDFMHTLHVASYLIGQLWHWFGTHLPAMFGTLTPYLCPHCGKKAWPPAFDN</sequence>
<dbReference type="AlphaFoldDB" id="A0A8J3U4S3"/>
<organism evidence="1 2">
    <name type="scientific">Planotetraspora mira</name>
    <dbReference type="NCBI Taxonomy" id="58121"/>
    <lineage>
        <taxon>Bacteria</taxon>
        <taxon>Bacillati</taxon>
        <taxon>Actinomycetota</taxon>
        <taxon>Actinomycetes</taxon>
        <taxon>Streptosporangiales</taxon>
        <taxon>Streptosporangiaceae</taxon>
        <taxon>Planotetraspora</taxon>
    </lineage>
</organism>
<proteinExistence type="predicted"/>
<accession>A0A8J3U4S3</accession>
<reference evidence="1 2" key="1">
    <citation type="submission" date="2021-01" db="EMBL/GenBank/DDBJ databases">
        <title>Whole genome shotgun sequence of Planotetraspora mira NBRC 15435.</title>
        <authorList>
            <person name="Komaki H."/>
            <person name="Tamura T."/>
        </authorList>
    </citation>
    <scope>NUCLEOTIDE SEQUENCE [LARGE SCALE GENOMIC DNA]</scope>
    <source>
        <strain evidence="1 2">NBRC 15435</strain>
    </source>
</reference>
<evidence type="ECO:0000313" key="2">
    <source>
        <dbReference type="Proteomes" id="UP000650628"/>
    </source>
</evidence>
<comment type="caution">
    <text evidence="1">The sequence shown here is derived from an EMBL/GenBank/DDBJ whole genome shotgun (WGS) entry which is preliminary data.</text>
</comment>
<name>A0A8J3U4S3_9ACTN</name>
<gene>
    <name evidence="1" type="ORF">Pmi06nite_61720</name>
</gene>
<evidence type="ECO:0000313" key="1">
    <source>
        <dbReference type="EMBL" id="GII32730.1"/>
    </source>
</evidence>
<dbReference type="Proteomes" id="UP000650628">
    <property type="component" value="Unassembled WGS sequence"/>
</dbReference>
<dbReference type="EMBL" id="BOOO01000036">
    <property type="protein sequence ID" value="GII32730.1"/>
    <property type="molecule type" value="Genomic_DNA"/>
</dbReference>